<keyword evidence="6" id="KW-0378">Hydrolase</keyword>
<protein>
    <submittedName>
        <fullName evidence="6">MoxR-like ATPase</fullName>
        <ecNumber evidence="6">3.6.3.-</ecNumber>
    </submittedName>
</protein>
<evidence type="ECO:0000313" key="7">
    <source>
        <dbReference type="Proteomes" id="UP000582837"/>
    </source>
</evidence>
<organism evidence="6 7">
    <name type="scientific">Longimicrobium terrae</name>
    <dbReference type="NCBI Taxonomy" id="1639882"/>
    <lineage>
        <taxon>Bacteria</taxon>
        <taxon>Pseudomonadati</taxon>
        <taxon>Gemmatimonadota</taxon>
        <taxon>Longimicrobiia</taxon>
        <taxon>Longimicrobiales</taxon>
        <taxon>Longimicrobiaceae</taxon>
        <taxon>Longimicrobium</taxon>
    </lineage>
</organism>
<reference evidence="6 7" key="1">
    <citation type="submission" date="2020-08" db="EMBL/GenBank/DDBJ databases">
        <title>Genomic Encyclopedia of Type Strains, Phase IV (KMG-IV): sequencing the most valuable type-strain genomes for metagenomic binning, comparative biology and taxonomic classification.</title>
        <authorList>
            <person name="Goeker M."/>
        </authorList>
    </citation>
    <scope>NUCLEOTIDE SEQUENCE [LARGE SCALE GENOMIC DNA]</scope>
    <source>
        <strain evidence="6 7">DSM 29007</strain>
    </source>
</reference>
<dbReference type="FunFam" id="3.40.50.300:FF:000640">
    <property type="entry name" value="MoxR family ATPase"/>
    <property type="match status" value="1"/>
</dbReference>
<accession>A0A841H5S1</accession>
<dbReference type="EMBL" id="JACHIA010000026">
    <property type="protein sequence ID" value="MBB6073595.1"/>
    <property type="molecule type" value="Genomic_DNA"/>
</dbReference>
<comment type="similarity">
    <text evidence="3">Belongs to the MoxR family.</text>
</comment>
<evidence type="ECO:0000313" key="6">
    <source>
        <dbReference type="EMBL" id="MBB6073595.1"/>
    </source>
</evidence>
<dbReference type="PANTHER" id="PTHR42759:SF1">
    <property type="entry name" value="MAGNESIUM-CHELATASE SUBUNIT CHLD"/>
    <property type="match status" value="1"/>
</dbReference>
<dbReference type="Proteomes" id="UP000582837">
    <property type="component" value="Unassembled WGS sequence"/>
</dbReference>
<dbReference type="EC" id="3.6.3.-" evidence="6"/>
<evidence type="ECO:0000259" key="4">
    <source>
        <dbReference type="Pfam" id="PF07726"/>
    </source>
</evidence>
<keyword evidence="1" id="KW-0547">Nucleotide-binding</keyword>
<dbReference type="Gene3D" id="1.10.8.80">
    <property type="entry name" value="Magnesium chelatase subunit I, C-Terminal domain"/>
    <property type="match status" value="1"/>
</dbReference>
<dbReference type="GO" id="GO:0016887">
    <property type="term" value="F:ATP hydrolysis activity"/>
    <property type="evidence" value="ECO:0007669"/>
    <property type="project" value="InterPro"/>
</dbReference>
<sequence length="322" mass="34800">MSTLMGNEVAAEKAHRVLDSLSTVILGQEDMLRQMMVALLAGGHALLEGVPGTAKTLSIRSLAMALELRFGRVQFTPDLMPTDLIGVNVLDELKRDFSFHAGPVFTDLLLADEINRAPAKTQAALLEAMQERQVTVDGNTRPLPAGFTVFASQNPVEYEGTYPLPEAQLDRFLLKITIGYPPLEAERAILDRYVGGFSADRAESFGIRPVLGAGELISLRQSVATVHVEPTILDYITRIVRSTREEPSLALGASPRAGVSLFLAARAEAFLSGRDFVVPDDVKALALPVLRHRVVLTPEAEVEGQSVDGRLAGLLSTLPAPR</sequence>
<proteinExistence type="inferred from homology"/>
<dbReference type="RefSeq" id="WP_205761400.1">
    <property type="nucleotide sequence ID" value="NZ_JABDTL010000001.1"/>
</dbReference>
<keyword evidence="7" id="KW-1185">Reference proteome</keyword>
<dbReference type="InterPro" id="IPR027417">
    <property type="entry name" value="P-loop_NTPase"/>
</dbReference>
<evidence type="ECO:0000256" key="2">
    <source>
        <dbReference type="ARBA" id="ARBA00022840"/>
    </source>
</evidence>
<dbReference type="CDD" id="cd00009">
    <property type="entry name" value="AAA"/>
    <property type="match status" value="1"/>
</dbReference>
<dbReference type="Pfam" id="PF17863">
    <property type="entry name" value="AAA_lid_2"/>
    <property type="match status" value="1"/>
</dbReference>
<evidence type="ECO:0000259" key="5">
    <source>
        <dbReference type="Pfam" id="PF17863"/>
    </source>
</evidence>
<dbReference type="AlphaFoldDB" id="A0A841H5S1"/>
<evidence type="ECO:0000256" key="3">
    <source>
        <dbReference type="ARBA" id="ARBA00061607"/>
    </source>
</evidence>
<dbReference type="GO" id="GO:0005524">
    <property type="term" value="F:ATP binding"/>
    <property type="evidence" value="ECO:0007669"/>
    <property type="project" value="UniProtKB-KW"/>
</dbReference>
<comment type="caution">
    <text evidence="6">The sequence shown here is derived from an EMBL/GenBank/DDBJ whole genome shotgun (WGS) entry which is preliminary data.</text>
</comment>
<keyword evidence="2" id="KW-0067">ATP-binding</keyword>
<name>A0A841H5S1_9BACT</name>
<evidence type="ECO:0000256" key="1">
    <source>
        <dbReference type="ARBA" id="ARBA00022741"/>
    </source>
</evidence>
<feature type="domain" description="ChlI/MoxR AAA lid" evidence="5">
    <location>
        <begin position="242"/>
        <end position="306"/>
    </location>
</feature>
<dbReference type="SUPFAM" id="SSF52540">
    <property type="entry name" value="P-loop containing nucleoside triphosphate hydrolases"/>
    <property type="match status" value="1"/>
</dbReference>
<dbReference type="InterPro" id="IPR050764">
    <property type="entry name" value="CbbQ/NirQ/NorQ/GpvN"/>
</dbReference>
<dbReference type="InterPro" id="IPR041628">
    <property type="entry name" value="ChlI/MoxR_AAA_lid"/>
</dbReference>
<dbReference type="PIRSF" id="PIRSF002849">
    <property type="entry name" value="AAA_ATPase_chaperone_MoxR_prd"/>
    <property type="match status" value="1"/>
</dbReference>
<dbReference type="InterPro" id="IPR011703">
    <property type="entry name" value="ATPase_AAA-3"/>
</dbReference>
<dbReference type="Pfam" id="PF07726">
    <property type="entry name" value="AAA_3"/>
    <property type="match status" value="1"/>
</dbReference>
<dbReference type="Gene3D" id="3.40.50.300">
    <property type="entry name" value="P-loop containing nucleotide triphosphate hydrolases"/>
    <property type="match status" value="1"/>
</dbReference>
<dbReference type="PANTHER" id="PTHR42759">
    <property type="entry name" value="MOXR FAMILY PROTEIN"/>
    <property type="match status" value="1"/>
</dbReference>
<feature type="domain" description="ATPase AAA-3" evidence="4">
    <location>
        <begin position="44"/>
        <end position="174"/>
    </location>
</feature>
<gene>
    <name evidence="6" type="ORF">HNQ61_005266</name>
</gene>